<feature type="region of interest" description="Disordered" evidence="11">
    <location>
        <begin position="673"/>
        <end position="780"/>
    </location>
</feature>
<dbReference type="EMBL" id="CAKMNS010000264">
    <property type="protein sequence ID" value="CAH1277321.1"/>
    <property type="molecule type" value="Genomic_DNA"/>
</dbReference>
<organism evidence="13 14">
    <name type="scientific">Branchiostoma lanceolatum</name>
    <name type="common">Common lancelet</name>
    <name type="synonym">Amphioxus lanceolatum</name>
    <dbReference type="NCBI Taxonomy" id="7740"/>
    <lineage>
        <taxon>Eukaryota</taxon>
        <taxon>Metazoa</taxon>
        <taxon>Chordata</taxon>
        <taxon>Cephalochordata</taxon>
        <taxon>Leptocardii</taxon>
        <taxon>Amphioxiformes</taxon>
        <taxon>Branchiostomatidae</taxon>
        <taxon>Branchiostoma</taxon>
    </lineage>
</organism>
<keyword evidence="9 12" id="KW-0472">Membrane</keyword>
<evidence type="ECO:0000313" key="13">
    <source>
        <dbReference type="EMBL" id="CAH1277321.1"/>
    </source>
</evidence>
<keyword evidence="10" id="KW-0325">Glycoprotein</keyword>
<accession>A0A8S4MN19</accession>
<dbReference type="InterPro" id="IPR038578">
    <property type="entry name" value="GT29-like_sf"/>
</dbReference>
<dbReference type="GO" id="GO:0000139">
    <property type="term" value="C:Golgi membrane"/>
    <property type="evidence" value="ECO:0007669"/>
    <property type="project" value="UniProtKB-SubCell"/>
</dbReference>
<dbReference type="Pfam" id="PF00777">
    <property type="entry name" value="Glyco_transf_29"/>
    <property type="match status" value="2"/>
</dbReference>
<evidence type="ECO:0000256" key="9">
    <source>
        <dbReference type="ARBA" id="ARBA00023136"/>
    </source>
</evidence>
<evidence type="ECO:0000256" key="8">
    <source>
        <dbReference type="ARBA" id="ARBA00023034"/>
    </source>
</evidence>
<name>A0A8S4MN19_BRALA</name>
<evidence type="ECO:0000256" key="11">
    <source>
        <dbReference type="SAM" id="MobiDB-lite"/>
    </source>
</evidence>
<dbReference type="GO" id="GO:0006491">
    <property type="term" value="P:N-glycan processing"/>
    <property type="evidence" value="ECO:0007669"/>
    <property type="project" value="TreeGrafter"/>
</dbReference>
<evidence type="ECO:0000256" key="12">
    <source>
        <dbReference type="SAM" id="Phobius"/>
    </source>
</evidence>
<keyword evidence="14" id="KW-1185">Reference proteome</keyword>
<proteinExistence type="inferred from homology"/>
<protein>
    <submittedName>
        <fullName evidence="13">ST8SIA2 protein</fullName>
    </submittedName>
</protein>
<evidence type="ECO:0000313" key="14">
    <source>
        <dbReference type="Proteomes" id="UP000838412"/>
    </source>
</evidence>
<feature type="compositionally biased region" description="Polar residues" evidence="11">
    <location>
        <begin position="564"/>
        <end position="582"/>
    </location>
</feature>
<keyword evidence="3" id="KW-0328">Glycosyltransferase</keyword>
<feature type="compositionally biased region" description="Polar residues" evidence="11">
    <location>
        <begin position="592"/>
        <end position="610"/>
    </location>
</feature>
<feature type="region of interest" description="Disordered" evidence="11">
    <location>
        <begin position="177"/>
        <end position="322"/>
    </location>
</feature>
<evidence type="ECO:0000256" key="3">
    <source>
        <dbReference type="ARBA" id="ARBA00022676"/>
    </source>
</evidence>
<keyword evidence="4" id="KW-0808">Transferase</keyword>
<evidence type="ECO:0000256" key="1">
    <source>
        <dbReference type="ARBA" id="ARBA00004323"/>
    </source>
</evidence>
<keyword evidence="5 12" id="KW-0812">Transmembrane</keyword>
<dbReference type="OrthoDB" id="10401337at2759"/>
<feature type="transmembrane region" description="Helical" evidence="12">
    <location>
        <begin position="650"/>
        <end position="669"/>
    </location>
</feature>
<comment type="subcellular location">
    <subcellularLocation>
        <location evidence="1">Golgi apparatus membrane</location>
        <topology evidence="1">Single-pass type II membrane protein</topology>
    </subcellularLocation>
</comment>
<feature type="compositionally biased region" description="Low complexity" evidence="11">
    <location>
        <begin position="731"/>
        <end position="753"/>
    </location>
</feature>
<dbReference type="InterPro" id="IPR001675">
    <property type="entry name" value="Glyco_trans_29"/>
</dbReference>
<dbReference type="Gene3D" id="3.90.1480.20">
    <property type="entry name" value="Glycosyl transferase family 29"/>
    <property type="match status" value="2"/>
</dbReference>
<feature type="compositionally biased region" description="Basic and acidic residues" evidence="11">
    <location>
        <begin position="253"/>
        <end position="270"/>
    </location>
</feature>
<dbReference type="Proteomes" id="UP000838412">
    <property type="component" value="Unassembled WGS sequence"/>
</dbReference>
<sequence>MQRSITICAVLFIVLYILIWSALRKITARLKIKKRLQEKKLGGVIGTALPIGHYKTCAVVGNSGVLLGSRCGAEIDSMDYVIRIDLPVLRGIASDAAKKRIAAPTTGLASVLMMTTFCDRSYMYGFFPFMEDANNQSIPYHYYPDDKLHIPFGVGFEAKHDVNTEYEFLRDLHRRGSKAMPEEDHTENVMGAHRLTNGRRFNPCPDDSLKPCPNDRLTPCPDRSGRPAGDRLTPCRDRPGRPAGDRLTPCPDRSGRPAGDRLTPCRDRSGRPAGDSLTPCPDRPGRPPGDRLTSCPDRSGHPAVDGSLNPCPDRSGPPERSRPDPCLVGWKHPGYVKCDACADTNDTFLGSPRPSDPDHSPEDCPKIVPYAVAYPHLPPTARYQNAIVVDGTPFRVHMYHTVPDQEETATVGKWLSENPLPGDGFSHHDQEEDGASLNNQPENLLGWFEGMLSGRQDNLSKQEHPVDPPSQLPCSDSRSKGEIVSVGSAVSSPDAASCTETAHPQPPKDYTARTHPESSDTSIDQDMERTHEGLSVSENCSNTTHLKPLEVDSGAEATLPRAPVSTQQEPNTQQTNLGSLRVSQDDSRRQHPAQSSGSDAIVTMETSGDSLDSDITRTTGEEVRADSEEDREKKSRKCLSGWKFLKVSDVLWGLIVVGVIVGLVVVLAYPNGPTTEGEKQSKRPQSEFNSLLTQTSSTPTVATKPTCTSEHPKRPLTEPFRPTPDSGQGNAKTRTTPVKTVPPRRTPVKTVPPRRAPAPVPRRPYTARNKPAASNTFSSPSRSGLLGWHASSIAQHQPFKMPVYKLVRKVGGLFAYVTRQQWESYLAATRKKPERLPQTGQIPLERPITAAPRLPQRVVTVNNPVTKETAIHQMTPLGAPQLSSLPDVLTPHSQLQLTLPHSANRLGVKIQTFAHPPTNNPATPNMGSALRQRPIATGRLQRKVYQYPSPYNYQPTSLSNTWHLYWPYSGRLHKYYSQGRVSQQNGNREP</sequence>
<feature type="compositionally biased region" description="Basic and acidic residues" evidence="11">
    <location>
        <begin position="676"/>
        <end position="685"/>
    </location>
</feature>
<evidence type="ECO:0000256" key="6">
    <source>
        <dbReference type="ARBA" id="ARBA00022968"/>
    </source>
</evidence>
<feature type="compositionally biased region" description="Polar residues" evidence="11">
    <location>
        <begin position="686"/>
        <end position="709"/>
    </location>
</feature>
<feature type="compositionally biased region" description="Basic and acidic residues" evidence="11">
    <location>
        <begin position="223"/>
        <end position="244"/>
    </location>
</feature>
<dbReference type="GO" id="GO:0009311">
    <property type="term" value="P:oligosaccharide metabolic process"/>
    <property type="evidence" value="ECO:0007669"/>
    <property type="project" value="TreeGrafter"/>
</dbReference>
<feature type="region of interest" description="Disordered" evidence="11">
    <location>
        <begin position="557"/>
        <end position="634"/>
    </location>
</feature>
<keyword evidence="6" id="KW-0735">Signal-anchor</keyword>
<comment type="similarity">
    <text evidence="2">Belongs to the glycosyltransferase 29 family.</text>
</comment>
<dbReference type="PANTHER" id="PTHR11987:SF53">
    <property type="entry name" value="ALPHA-2,8-SIALYLTRANSFERASE 8F-LIKE"/>
    <property type="match status" value="1"/>
</dbReference>
<evidence type="ECO:0000256" key="10">
    <source>
        <dbReference type="ARBA" id="ARBA00023180"/>
    </source>
</evidence>
<evidence type="ECO:0000256" key="5">
    <source>
        <dbReference type="ARBA" id="ARBA00022692"/>
    </source>
</evidence>
<feature type="compositionally biased region" description="Basic and acidic residues" evidence="11">
    <location>
        <begin position="619"/>
        <end position="633"/>
    </location>
</feature>
<dbReference type="PANTHER" id="PTHR11987">
    <property type="entry name" value="ALPHA-2,8-SIALYLTRANSFERASE"/>
    <property type="match status" value="1"/>
</dbReference>
<keyword evidence="7 12" id="KW-1133">Transmembrane helix</keyword>
<feature type="region of interest" description="Disordered" evidence="11">
    <location>
        <begin position="458"/>
        <end position="542"/>
    </location>
</feature>
<evidence type="ECO:0000256" key="7">
    <source>
        <dbReference type="ARBA" id="ARBA00022989"/>
    </source>
</evidence>
<feature type="region of interest" description="Disordered" evidence="11">
    <location>
        <begin position="414"/>
        <end position="442"/>
    </location>
</feature>
<dbReference type="GO" id="GO:0003828">
    <property type="term" value="F:alpha-N-acetylneuraminate alpha-2,8-sialyltransferase activity"/>
    <property type="evidence" value="ECO:0007669"/>
    <property type="project" value="TreeGrafter"/>
</dbReference>
<keyword evidence="8" id="KW-0333">Golgi apparatus</keyword>
<dbReference type="InterPro" id="IPR050943">
    <property type="entry name" value="Glycosyltr_29_Sialyltrsf"/>
</dbReference>
<comment type="caution">
    <text evidence="13">The sequence shown here is derived from an EMBL/GenBank/DDBJ whole genome shotgun (WGS) entry which is preliminary data.</text>
</comment>
<evidence type="ECO:0000256" key="4">
    <source>
        <dbReference type="ARBA" id="ARBA00022679"/>
    </source>
</evidence>
<reference evidence="13" key="1">
    <citation type="submission" date="2022-01" db="EMBL/GenBank/DDBJ databases">
        <authorList>
            <person name="Braso-Vives M."/>
        </authorList>
    </citation>
    <scope>NUCLEOTIDE SEQUENCE</scope>
</reference>
<evidence type="ECO:0000256" key="2">
    <source>
        <dbReference type="ARBA" id="ARBA00006003"/>
    </source>
</evidence>
<gene>
    <name evidence="13" type="primary">ST8SIA2</name>
    <name evidence="13" type="ORF">BLAG_LOCUS26136</name>
</gene>
<dbReference type="AlphaFoldDB" id="A0A8S4MN19"/>